<gene>
    <name evidence="2" type="ORF">WA026_009936</name>
</gene>
<protein>
    <submittedName>
        <fullName evidence="2">Uncharacterized protein</fullName>
    </submittedName>
</protein>
<dbReference type="Proteomes" id="UP001431783">
    <property type="component" value="Unassembled WGS sequence"/>
</dbReference>
<organism evidence="2 3">
    <name type="scientific">Henosepilachna vigintioctopunctata</name>
    <dbReference type="NCBI Taxonomy" id="420089"/>
    <lineage>
        <taxon>Eukaryota</taxon>
        <taxon>Metazoa</taxon>
        <taxon>Ecdysozoa</taxon>
        <taxon>Arthropoda</taxon>
        <taxon>Hexapoda</taxon>
        <taxon>Insecta</taxon>
        <taxon>Pterygota</taxon>
        <taxon>Neoptera</taxon>
        <taxon>Endopterygota</taxon>
        <taxon>Coleoptera</taxon>
        <taxon>Polyphaga</taxon>
        <taxon>Cucujiformia</taxon>
        <taxon>Coccinelloidea</taxon>
        <taxon>Coccinellidae</taxon>
        <taxon>Epilachninae</taxon>
        <taxon>Epilachnini</taxon>
        <taxon>Henosepilachna</taxon>
    </lineage>
</organism>
<dbReference type="AlphaFoldDB" id="A0AAW1TQP1"/>
<sequence>MSTVDDLKKRGWKGGASEGSDQYVCSEEHPRGRCPPPSQELLGGVAAIKPRRKCNRAALSASSVPIQRFPTLPFRRRVHS</sequence>
<comment type="caution">
    <text evidence="2">The sequence shown here is derived from an EMBL/GenBank/DDBJ whole genome shotgun (WGS) entry which is preliminary data.</text>
</comment>
<evidence type="ECO:0000313" key="3">
    <source>
        <dbReference type="Proteomes" id="UP001431783"/>
    </source>
</evidence>
<proteinExistence type="predicted"/>
<evidence type="ECO:0000313" key="2">
    <source>
        <dbReference type="EMBL" id="KAK9870975.1"/>
    </source>
</evidence>
<name>A0AAW1TQP1_9CUCU</name>
<accession>A0AAW1TQP1</accession>
<reference evidence="2 3" key="1">
    <citation type="submission" date="2023-03" db="EMBL/GenBank/DDBJ databases">
        <title>Genome insight into feeding habits of ladybird beetles.</title>
        <authorList>
            <person name="Li H.-S."/>
            <person name="Huang Y.-H."/>
            <person name="Pang H."/>
        </authorList>
    </citation>
    <scope>NUCLEOTIDE SEQUENCE [LARGE SCALE GENOMIC DNA]</scope>
    <source>
        <strain evidence="2">SYSU_2023b</strain>
        <tissue evidence="2">Whole body</tissue>
    </source>
</reference>
<evidence type="ECO:0000256" key="1">
    <source>
        <dbReference type="SAM" id="MobiDB-lite"/>
    </source>
</evidence>
<feature type="region of interest" description="Disordered" evidence="1">
    <location>
        <begin position="1"/>
        <end position="38"/>
    </location>
</feature>
<dbReference type="EMBL" id="JARQZJ010000004">
    <property type="protein sequence ID" value="KAK9870975.1"/>
    <property type="molecule type" value="Genomic_DNA"/>
</dbReference>
<keyword evidence="3" id="KW-1185">Reference proteome</keyword>